<sequence>MGTADGCEDALLVSGLRTLYKNANSEGLDETKLKWLLEWLPIHVDPYDHGASSIEVTADSTIVKALEVEDWSPMTLGFGITEQTHLRSIFPLKHFMILLPVFELREKAWKWGNTPVTRFR</sequence>
<name>A0A507D1S7_9FUNG</name>
<comment type="caution">
    <text evidence="1">The sequence shown here is derived from an EMBL/GenBank/DDBJ whole genome shotgun (WGS) entry which is preliminary data.</text>
</comment>
<dbReference type="EMBL" id="QEAM01000149">
    <property type="protein sequence ID" value="TPX45218.1"/>
    <property type="molecule type" value="Genomic_DNA"/>
</dbReference>
<evidence type="ECO:0000313" key="2">
    <source>
        <dbReference type="Proteomes" id="UP000320475"/>
    </source>
</evidence>
<accession>A0A507D1S7</accession>
<gene>
    <name evidence="1" type="ORF">SeLEV6574_g04004</name>
</gene>
<dbReference type="AlphaFoldDB" id="A0A507D1S7"/>
<dbReference type="Proteomes" id="UP000320475">
    <property type="component" value="Unassembled WGS sequence"/>
</dbReference>
<protein>
    <submittedName>
        <fullName evidence="1">Uncharacterized protein</fullName>
    </submittedName>
</protein>
<dbReference type="VEuPathDB" id="FungiDB:SeMB42_g03678"/>
<evidence type="ECO:0000313" key="1">
    <source>
        <dbReference type="EMBL" id="TPX45218.1"/>
    </source>
</evidence>
<proteinExistence type="predicted"/>
<reference evidence="1 2" key="1">
    <citation type="journal article" date="2019" name="Sci. Rep.">
        <title>Comparative genomics of chytrid fungi reveal insights into the obligate biotrophic and pathogenic lifestyle of Synchytrium endobioticum.</title>
        <authorList>
            <person name="van de Vossenberg B.T.L.H."/>
            <person name="Warris S."/>
            <person name="Nguyen H.D.T."/>
            <person name="van Gent-Pelzer M.P.E."/>
            <person name="Joly D.L."/>
            <person name="van de Geest H.C."/>
            <person name="Bonants P.J.M."/>
            <person name="Smith D.S."/>
            <person name="Levesque C.A."/>
            <person name="van der Lee T.A.J."/>
        </authorList>
    </citation>
    <scope>NUCLEOTIDE SEQUENCE [LARGE SCALE GENOMIC DNA]</scope>
    <source>
        <strain evidence="1 2">LEV6574</strain>
    </source>
</reference>
<organism evidence="1 2">
    <name type="scientific">Synchytrium endobioticum</name>
    <dbReference type="NCBI Taxonomy" id="286115"/>
    <lineage>
        <taxon>Eukaryota</taxon>
        <taxon>Fungi</taxon>
        <taxon>Fungi incertae sedis</taxon>
        <taxon>Chytridiomycota</taxon>
        <taxon>Chytridiomycota incertae sedis</taxon>
        <taxon>Chytridiomycetes</taxon>
        <taxon>Synchytriales</taxon>
        <taxon>Synchytriaceae</taxon>
        <taxon>Synchytrium</taxon>
    </lineage>
</organism>